<dbReference type="PANTHER" id="PTHR24301:SF2">
    <property type="entry name" value="THROMBOXANE-A SYNTHASE"/>
    <property type="match status" value="1"/>
</dbReference>
<evidence type="ECO:0000313" key="3">
    <source>
        <dbReference type="Proteomes" id="UP000622707"/>
    </source>
</evidence>
<dbReference type="RefSeq" id="WP_201688042.1">
    <property type="nucleotide sequence ID" value="NZ_JAEQND010000003.1"/>
</dbReference>
<dbReference type="SUPFAM" id="SSF48264">
    <property type="entry name" value="Cytochrome P450"/>
    <property type="match status" value="1"/>
</dbReference>
<keyword evidence="1" id="KW-0349">Heme</keyword>
<dbReference type="PANTHER" id="PTHR24301">
    <property type="entry name" value="THROMBOXANE-A SYNTHASE"/>
    <property type="match status" value="1"/>
</dbReference>
<dbReference type="InterPro" id="IPR036396">
    <property type="entry name" value="Cyt_P450_sf"/>
</dbReference>
<dbReference type="PROSITE" id="PS00086">
    <property type="entry name" value="CYTOCHROME_P450"/>
    <property type="match status" value="1"/>
</dbReference>
<evidence type="ECO:0000256" key="1">
    <source>
        <dbReference type="RuleBase" id="RU000461"/>
    </source>
</evidence>
<dbReference type="InterPro" id="IPR001128">
    <property type="entry name" value="Cyt_P450"/>
</dbReference>
<keyword evidence="1" id="KW-0479">Metal-binding</keyword>
<keyword evidence="3" id="KW-1185">Reference proteome</keyword>
<protein>
    <submittedName>
        <fullName evidence="2">Cytochrome P450</fullName>
    </submittedName>
</protein>
<comment type="similarity">
    <text evidence="1">Belongs to the cytochrome P450 family.</text>
</comment>
<reference evidence="2 3" key="1">
    <citation type="journal article" date="2017" name="Int. J. Syst. Evol. Microbiol.">
        <title>Ramlibacter alkalitolerans sp. nov., alkali-tolerant bacterium isolated from soil of ginseng.</title>
        <authorList>
            <person name="Lee D.H."/>
            <person name="Cha C.J."/>
        </authorList>
    </citation>
    <scope>NUCLEOTIDE SEQUENCE [LARGE SCALE GENOMIC DNA]</scope>
    <source>
        <strain evidence="2 3">KACC 19305</strain>
    </source>
</reference>
<evidence type="ECO:0000313" key="2">
    <source>
        <dbReference type="EMBL" id="MBL0424811.1"/>
    </source>
</evidence>
<dbReference type="Gene3D" id="1.10.630.10">
    <property type="entry name" value="Cytochrome P450"/>
    <property type="match status" value="1"/>
</dbReference>
<accession>A0ABS1JKV1</accession>
<dbReference type="InterPro" id="IPR017972">
    <property type="entry name" value="Cyt_P450_CS"/>
</dbReference>
<keyword evidence="1" id="KW-0560">Oxidoreductase</keyword>
<organism evidence="2 3">
    <name type="scientific">Ramlibacter alkalitolerans</name>
    <dbReference type="NCBI Taxonomy" id="2039631"/>
    <lineage>
        <taxon>Bacteria</taxon>
        <taxon>Pseudomonadati</taxon>
        <taxon>Pseudomonadota</taxon>
        <taxon>Betaproteobacteria</taxon>
        <taxon>Burkholderiales</taxon>
        <taxon>Comamonadaceae</taxon>
        <taxon>Ramlibacter</taxon>
    </lineage>
</organism>
<dbReference type="Pfam" id="PF00067">
    <property type="entry name" value="p450"/>
    <property type="match status" value="1"/>
</dbReference>
<sequence>MDAVVPLRRIADLPAPPGLPLMGNAHQIHLPEFHQNLEGWQSRFGDFYRVRVWGREFVVVADPQVVTEALRDRPGTFQRTDRMTSIAEELHFGGLFASNGDKWRRQRTMVMAAFDPGHVKRYFPALAQVAQRLAKRFARAGALGEPVPVQQDLMRFTVDVIAGLAFGADIDTLGNEQDPIQQHMDQIFPMVARRLLAPVPYWRWFKLPRDRRLDAHLQALDAAVAGFIAAARERLQADPALRASPSNLIEAMLAAREQPGNALTDQDVAANVVTMLLAGEDTTANTLSWMLWLLCRDAGALRRAGEEVRAALGDERVPTCYEQMEHLPFVEACAHETMRLKPVAPLLPQQAARDTVLAGVAIPKGTMCIFLMRPGATDARYFEAPESFRPERWLGAEAGPGKRVAMPFGAGPRICPGRYLALLEIKVAMATVLGSFELEAVESATPEATREHLAFTMAPTPLRMRLRPRD</sequence>
<dbReference type="EMBL" id="JAEQND010000003">
    <property type="protein sequence ID" value="MBL0424811.1"/>
    <property type="molecule type" value="Genomic_DNA"/>
</dbReference>
<dbReference type="InterPro" id="IPR002401">
    <property type="entry name" value="Cyt_P450_E_grp-I"/>
</dbReference>
<gene>
    <name evidence="2" type="ORF">JI746_06795</name>
</gene>
<keyword evidence="1" id="KW-0408">Iron</keyword>
<proteinExistence type="inferred from homology"/>
<name>A0ABS1JKV1_9BURK</name>
<keyword evidence="1" id="KW-0503">Monooxygenase</keyword>
<dbReference type="PRINTS" id="PR00385">
    <property type="entry name" value="P450"/>
</dbReference>
<dbReference type="Proteomes" id="UP000622707">
    <property type="component" value="Unassembled WGS sequence"/>
</dbReference>
<comment type="caution">
    <text evidence="2">The sequence shown here is derived from an EMBL/GenBank/DDBJ whole genome shotgun (WGS) entry which is preliminary data.</text>
</comment>
<dbReference type="PRINTS" id="PR00463">
    <property type="entry name" value="EP450I"/>
</dbReference>